<evidence type="ECO:0000259" key="4">
    <source>
        <dbReference type="SMART" id="SM00642"/>
    </source>
</evidence>
<sequence length="534" mass="58996">MTDPEWGPAEWWRGAAIYQVYPRSFRDTNGDGIGDLAGIVAGLDHIAALGVDALWISPFFTSPMRDFGYDVADYCAVDPMFGTLADFDAVIAKAHGLGLKVIIDQVFAHTSDQHAWFAASRGAREGDKADWYVWADPRPDGSPPNNWQSVFGGPAWTWDARRGQYYMHTFLREQPQLNVANPVVQDALLAAARFWLERGVDGFRLDALNHAMHDPLLRDNPPAPDDGRVRSRPFDFQIKRYSQSQPGMIPFVERIRALCDEFGAIHLVAEIGGDDPLPEMKAYTAGPARLSSAYGFDFLYAPELTPAMIVRAMGHWQGLPGADGLAEGWPSWAFENHDAPRAVSRWCAPEHRDAFARMKIALLAALRGNIIVYQGEELGLEQDEIAFDQLQDPEAIANWPLTLSRDGARTPLPWRDEPGGGFTTGTPWLPLGKANRGRAVAAQEADEGSLLHHTRRVLALRQASRALRMGTFRLLAADAALLYFERHCDGERVVCRFNLSDAPVASEVSAGKVLLASGASSAELASYGFEWRRV</sequence>
<comment type="similarity">
    <text evidence="1">Belongs to the glycosyl hydrolase 13 family.</text>
</comment>
<gene>
    <name evidence="5" type="ORF">H7F49_09640</name>
</gene>
<dbReference type="Proteomes" id="UP000520156">
    <property type="component" value="Unassembled WGS sequence"/>
</dbReference>
<dbReference type="Pfam" id="PF00128">
    <property type="entry name" value="Alpha-amylase"/>
    <property type="match status" value="1"/>
</dbReference>
<dbReference type="GO" id="GO:0004556">
    <property type="term" value="F:alpha-amylase activity"/>
    <property type="evidence" value="ECO:0007669"/>
    <property type="project" value="TreeGrafter"/>
</dbReference>
<dbReference type="SUPFAM" id="SSF51011">
    <property type="entry name" value="Glycosyl hydrolase domain"/>
    <property type="match status" value="1"/>
</dbReference>
<dbReference type="SMART" id="SM00642">
    <property type="entry name" value="Aamy"/>
    <property type="match status" value="1"/>
</dbReference>
<comment type="caution">
    <text evidence="5">The sequence shown here is derived from an EMBL/GenBank/DDBJ whole genome shotgun (WGS) entry which is preliminary data.</text>
</comment>
<evidence type="ECO:0000256" key="2">
    <source>
        <dbReference type="ARBA" id="ARBA00022801"/>
    </source>
</evidence>
<dbReference type="Pfam" id="PF11941">
    <property type="entry name" value="DUF3459"/>
    <property type="match status" value="1"/>
</dbReference>
<dbReference type="InterPro" id="IPR045857">
    <property type="entry name" value="O16G_dom_2"/>
</dbReference>
<name>A0A7X1KC81_9SPHN</name>
<dbReference type="Gene3D" id="2.60.40.1180">
    <property type="entry name" value="Golgi alpha-mannosidase II"/>
    <property type="match status" value="1"/>
</dbReference>
<dbReference type="InterPro" id="IPR006047">
    <property type="entry name" value="GH13_cat_dom"/>
</dbReference>
<dbReference type="SUPFAM" id="SSF51445">
    <property type="entry name" value="(Trans)glycosidases"/>
    <property type="match status" value="1"/>
</dbReference>
<organism evidence="5 6">
    <name type="scientific">Novosphingobium aerophilum</name>
    <dbReference type="NCBI Taxonomy" id="2839843"/>
    <lineage>
        <taxon>Bacteria</taxon>
        <taxon>Pseudomonadati</taxon>
        <taxon>Pseudomonadota</taxon>
        <taxon>Alphaproteobacteria</taxon>
        <taxon>Sphingomonadales</taxon>
        <taxon>Sphingomonadaceae</taxon>
        <taxon>Novosphingobium</taxon>
    </lineage>
</organism>
<protein>
    <submittedName>
        <fullName evidence="5">DUF3459 domain-containing protein</fullName>
    </submittedName>
</protein>
<keyword evidence="3" id="KW-0326">Glycosidase</keyword>
<reference evidence="5 6" key="1">
    <citation type="submission" date="2020-08" db="EMBL/GenBank/DDBJ databases">
        <title>The genome sequence of Novosphingobium flavum 4Y4.</title>
        <authorList>
            <person name="Liu Y."/>
        </authorList>
    </citation>
    <scope>NUCLEOTIDE SEQUENCE [LARGE SCALE GENOMIC DNA]</scope>
    <source>
        <strain evidence="5 6">4Y4</strain>
    </source>
</reference>
<dbReference type="InterPro" id="IPR013780">
    <property type="entry name" value="Glyco_hydro_b"/>
</dbReference>
<proteinExistence type="inferred from homology"/>
<dbReference type="FunFam" id="3.90.400.10:FF:000002">
    <property type="entry name" value="Sucrose isomerase"/>
    <property type="match status" value="1"/>
</dbReference>
<dbReference type="Gene3D" id="3.90.400.10">
    <property type="entry name" value="Oligo-1,6-glucosidase, Domain 2"/>
    <property type="match status" value="1"/>
</dbReference>
<dbReference type="Gene3D" id="3.20.20.80">
    <property type="entry name" value="Glycosidases"/>
    <property type="match status" value="2"/>
</dbReference>
<keyword evidence="6" id="KW-1185">Reference proteome</keyword>
<dbReference type="EMBL" id="JACLAU010000012">
    <property type="protein sequence ID" value="MBC2651965.1"/>
    <property type="molecule type" value="Genomic_DNA"/>
</dbReference>
<dbReference type="RefSeq" id="WP_185683385.1">
    <property type="nucleotide sequence ID" value="NZ_JACLAU010000012.1"/>
</dbReference>
<keyword evidence="2" id="KW-0378">Hydrolase</keyword>
<dbReference type="AlphaFoldDB" id="A0A7X1KC81"/>
<evidence type="ECO:0000313" key="6">
    <source>
        <dbReference type="Proteomes" id="UP000520156"/>
    </source>
</evidence>
<accession>A0A7X1KC81</accession>
<evidence type="ECO:0000256" key="1">
    <source>
        <dbReference type="ARBA" id="ARBA00008061"/>
    </source>
</evidence>
<dbReference type="PANTHER" id="PTHR10357:SF179">
    <property type="entry name" value="NEUTRAL AND BASIC AMINO ACID TRANSPORT PROTEIN RBAT"/>
    <property type="match status" value="1"/>
</dbReference>
<evidence type="ECO:0000256" key="3">
    <source>
        <dbReference type="ARBA" id="ARBA00023295"/>
    </source>
</evidence>
<dbReference type="CDD" id="cd11330">
    <property type="entry name" value="AmyAc_OligoGlu"/>
    <property type="match status" value="1"/>
</dbReference>
<dbReference type="GO" id="GO:0009313">
    <property type="term" value="P:oligosaccharide catabolic process"/>
    <property type="evidence" value="ECO:0007669"/>
    <property type="project" value="TreeGrafter"/>
</dbReference>
<dbReference type="InterPro" id="IPR017853">
    <property type="entry name" value="GH"/>
</dbReference>
<evidence type="ECO:0000313" key="5">
    <source>
        <dbReference type="EMBL" id="MBC2651965.1"/>
    </source>
</evidence>
<feature type="domain" description="Glycosyl hydrolase family 13 catalytic" evidence="4">
    <location>
        <begin position="19"/>
        <end position="409"/>
    </location>
</feature>
<dbReference type="PANTHER" id="PTHR10357">
    <property type="entry name" value="ALPHA-AMYLASE FAMILY MEMBER"/>
    <property type="match status" value="1"/>
</dbReference>
<dbReference type="InterPro" id="IPR022567">
    <property type="entry name" value="DUF3459"/>
</dbReference>